<comment type="cofactor">
    <cofactor evidence="1">
        <name>heme b</name>
        <dbReference type="ChEBI" id="CHEBI:60344"/>
    </cofactor>
</comment>
<evidence type="ECO:0000256" key="7">
    <source>
        <dbReference type="ARBA" id="ARBA00023324"/>
    </source>
</evidence>
<organism evidence="12 13">
    <name type="scientific">Seminavis robusta</name>
    <dbReference type="NCBI Taxonomy" id="568900"/>
    <lineage>
        <taxon>Eukaryota</taxon>
        <taxon>Sar</taxon>
        <taxon>Stramenopiles</taxon>
        <taxon>Ochrophyta</taxon>
        <taxon>Bacillariophyta</taxon>
        <taxon>Bacillariophyceae</taxon>
        <taxon>Bacillariophycidae</taxon>
        <taxon>Naviculales</taxon>
        <taxon>Naviculaceae</taxon>
        <taxon>Seminavis</taxon>
    </lineage>
</organism>
<dbReference type="InterPro" id="IPR010255">
    <property type="entry name" value="Haem_peroxidase_sf"/>
</dbReference>
<feature type="region of interest" description="Disordered" evidence="9">
    <location>
        <begin position="1"/>
        <end position="22"/>
    </location>
</feature>
<keyword evidence="3" id="KW-0349">Heme</keyword>
<gene>
    <name evidence="12" type="ORF">SEMRO_367_G127710.1</name>
</gene>
<protein>
    <submittedName>
        <fullName evidence="12">Catalase-peroxidase</fullName>
    </submittedName>
</protein>
<evidence type="ECO:0000256" key="4">
    <source>
        <dbReference type="ARBA" id="ARBA00022723"/>
    </source>
</evidence>
<evidence type="ECO:0000256" key="2">
    <source>
        <dbReference type="ARBA" id="ARBA00022559"/>
    </source>
</evidence>
<feature type="compositionally biased region" description="Basic residues" evidence="9">
    <location>
        <begin position="186"/>
        <end position="198"/>
    </location>
</feature>
<sequence>MKSYQHDIRLIPPPRDDAAVPNKRSLGQRGLVLALLCAAAGMMMFLFSSSQQSPMVLEKNVGFLWGSSKKHAHSHGKKKKKHSHDKKNDAEEYDWHKYVDKYKNQNNDSNQDDDDSGNDDDDSGNDDDDQTSKKAKDFDWHKYVDKYKPPPKKDKHKDEPPEPEHDKEPISTEEPGDSASEDGSHSHHQHKANHKHVHKNIDILVDDKSDDKKHKKKKHKHDDTPGGKHVHKDIDILVDKSHEQDDRDGDKGPSPSASDEEEVTVHHHQHSHKKPPKPEHKQGPEHVETDDDDEYVSKDGDGVHHHQHSGHHKHVHKNIDVLVDPGDDDPDDKGHKKKKHKSSPKEDDGEGGDDDDEATGEEVEDYDDDFVEDDGSRVHHHQHVIHHKHVHKNIDILVDTATDRQDEYSHFGPSGGKDEDKKHKAHPGLRLEGYPSLEVQEQYLNDLQKIDWDAVEKDLVDLMTDSQDWWPADYGNYGGLFVRLSWHSCGSYRTSDGRGGCDGGGQRFDPERSWPDNTNLDKARRLLQPIKTKYGNGLSWGDLFALSGTVAIKSMGGPVLGFCAGRLDFQEPVQTQALGPTPEQEKFATCEVNGQCPFPLGQNTLGLIYVNPEGPMGEPDLTGAAATVRDVFGRMDWHGRELVALIGGGHTFGKAHGATTASPGDPPNKCPFAPWNGATGMEAVTSGFEGPWTEEPTKWDNKYFQYLVEFEWEPIVGPGGHHQWRVKGGNGPKAPVADPKLADQTQDVMMLTTDVALKADPEYFEYVKEFSQNITAFSEAFAKAWYQLVTRDVGPVERCVGPKVPPAQPFQHALPKPADKLADMDKVAHDVKKLIKKHEKVENQLIRLAFQCASTYRATDYLGGCNGARIRFPPGSEWPINEGLDKTLELLEPIKKKHGKGLSYADLIVLAGTTAAEHIGAPKMRFCPGRTDADDGSGWNHVEFGLTEIPSTVEATMELCKRRGQTYQECVALSFPVFRSSESLGGLLETRTTSFAMAEGLIFYPELRVWADYYVAAGTLEYARDFAEAWTRLMNADRFQGPLGNVCA</sequence>
<dbReference type="PANTHER" id="PTHR30555:SF0">
    <property type="entry name" value="CATALASE-PEROXIDASE"/>
    <property type="match status" value="1"/>
</dbReference>
<keyword evidence="6" id="KW-0408">Iron</keyword>
<evidence type="ECO:0000259" key="11">
    <source>
        <dbReference type="PROSITE" id="PS50873"/>
    </source>
</evidence>
<dbReference type="InterPro" id="IPR019794">
    <property type="entry name" value="Peroxidases_AS"/>
</dbReference>
<dbReference type="GO" id="GO:0042744">
    <property type="term" value="P:hydrogen peroxide catabolic process"/>
    <property type="evidence" value="ECO:0007669"/>
    <property type="project" value="UniProtKB-KW"/>
</dbReference>
<feature type="compositionally biased region" description="Basic residues" evidence="9">
    <location>
        <begin position="305"/>
        <end position="316"/>
    </location>
</feature>
<evidence type="ECO:0000256" key="9">
    <source>
        <dbReference type="SAM" id="MobiDB-lite"/>
    </source>
</evidence>
<keyword evidence="4" id="KW-0479">Metal-binding</keyword>
<evidence type="ECO:0000313" key="13">
    <source>
        <dbReference type="Proteomes" id="UP001153069"/>
    </source>
</evidence>
<evidence type="ECO:0000256" key="5">
    <source>
        <dbReference type="ARBA" id="ARBA00023002"/>
    </source>
</evidence>
<name>A0A9N8DZK9_9STRA</name>
<comment type="caution">
    <text evidence="12">The sequence shown here is derived from an EMBL/GenBank/DDBJ whole genome shotgun (WGS) entry which is preliminary data.</text>
</comment>
<accession>A0A9N8DZK9</accession>
<proteinExistence type="predicted"/>
<feature type="compositionally biased region" description="Basic and acidic residues" evidence="9">
    <location>
        <begin position="86"/>
        <end position="103"/>
    </location>
</feature>
<dbReference type="GO" id="GO:0046872">
    <property type="term" value="F:metal ion binding"/>
    <property type="evidence" value="ECO:0007669"/>
    <property type="project" value="UniProtKB-KW"/>
</dbReference>
<feature type="compositionally biased region" description="Acidic residues" evidence="9">
    <location>
        <begin position="347"/>
        <end position="360"/>
    </location>
</feature>
<comment type="catalytic activity">
    <reaction evidence="8">
        <text>2 H2O2 = O2 + 2 H2O</text>
        <dbReference type="Rhea" id="RHEA:20309"/>
        <dbReference type="ChEBI" id="CHEBI:15377"/>
        <dbReference type="ChEBI" id="CHEBI:15379"/>
        <dbReference type="ChEBI" id="CHEBI:16240"/>
        <dbReference type="EC" id="1.11.1.21"/>
    </reaction>
</comment>
<evidence type="ECO:0000256" key="6">
    <source>
        <dbReference type="ARBA" id="ARBA00023004"/>
    </source>
</evidence>
<dbReference type="InterPro" id="IPR000763">
    <property type="entry name" value="Catalase_peroxidase"/>
</dbReference>
<keyword evidence="2" id="KW-0575">Peroxidase</keyword>
<feature type="compositionally biased region" description="Basic and acidic residues" evidence="9">
    <location>
        <begin position="130"/>
        <end position="170"/>
    </location>
</feature>
<dbReference type="CDD" id="cd00314">
    <property type="entry name" value="plant_peroxidase_like"/>
    <property type="match status" value="1"/>
</dbReference>
<dbReference type="PANTHER" id="PTHR30555">
    <property type="entry name" value="HYDROPEROXIDASE I, BIFUNCTIONAL CATALASE-PEROXIDASE"/>
    <property type="match status" value="1"/>
</dbReference>
<feature type="compositionally biased region" description="Basic and acidic residues" evidence="9">
    <location>
        <begin position="276"/>
        <end position="287"/>
    </location>
</feature>
<keyword evidence="10" id="KW-0812">Transmembrane</keyword>
<keyword evidence="7" id="KW-0376">Hydrogen peroxide</keyword>
<dbReference type="InterPro" id="IPR002016">
    <property type="entry name" value="Haem_peroxidase"/>
</dbReference>
<dbReference type="OrthoDB" id="407695at2759"/>
<feature type="transmembrane region" description="Helical" evidence="10">
    <location>
        <begin position="30"/>
        <end position="47"/>
    </location>
</feature>
<feature type="compositionally biased region" description="Acidic residues" evidence="9">
    <location>
        <begin position="110"/>
        <end position="129"/>
    </location>
</feature>
<evidence type="ECO:0000256" key="10">
    <source>
        <dbReference type="SAM" id="Phobius"/>
    </source>
</evidence>
<keyword evidence="10" id="KW-1133">Transmembrane helix</keyword>
<dbReference type="EMBL" id="CAICTM010000366">
    <property type="protein sequence ID" value="CAB9508924.1"/>
    <property type="molecule type" value="Genomic_DNA"/>
</dbReference>
<dbReference type="GO" id="GO:0005829">
    <property type="term" value="C:cytosol"/>
    <property type="evidence" value="ECO:0007669"/>
    <property type="project" value="TreeGrafter"/>
</dbReference>
<dbReference type="Pfam" id="PF00141">
    <property type="entry name" value="peroxidase"/>
    <property type="match status" value="2"/>
</dbReference>
<feature type="compositionally biased region" description="Basic residues" evidence="9">
    <location>
        <begin position="266"/>
        <end position="275"/>
    </location>
</feature>
<dbReference type="GO" id="GO:0020037">
    <property type="term" value="F:heme binding"/>
    <property type="evidence" value="ECO:0007669"/>
    <property type="project" value="InterPro"/>
</dbReference>
<dbReference type="PROSITE" id="PS00436">
    <property type="entry name" value="PEROXIDASE_2"/>
    <property type="match status" value="1"/>
</dbReference>
<dbReference type="PRINTS" id="PR00458">
    <property type="entry name" value="PEROXIDASE"/>
</dbReference>
<feature type="compositionally biased region" description="Basic and acidic residues" evidence="9">
    <location>
        <begin position="295"/>
        <end position="304"/>
    </location>
</feature>
<dbReference type="GO" id="GO:0004096">
    <property type="term" value="F:catalase activity"/>
    <property type="evidence" value="ECO:0007669"/>
    <property type="project" value="InterPro"/>
</dbReference>
<feature type="compositionally biased region" description="Basic and acidic residues" evidence="9">
    <location>
        <begin position="221"/>
        <end position="251"/>
    </location>
</feature>
<feature type="compositionally biased region" description="Basic residues" evidence="9">
    <location>
        <begin position="68"/>
        <end position="85"/>
    </location>
</feature>
<feature type="domain" description="Plant heme peroxidase family profile" evidence="11">
    <location>
        <begin position="520"/>
        <end position="801"/>
    </location>
</feature>
<dbReference type="Gene3D" id="1.10.520.10">
    <property type="match status" value="2"/>
</dbReference>
<evidence type="ECO:0000256" key="8">
    <source>
        <dbReference type="ARBA" id="ARBA00049145"/>
    </source>
</evidence>
<dbReference type="GO" id="GO:0070301">
    <property type="term" value="P:cellular response to hydrogen peroxide"/>
    <property type="evidence" value="ECO:0007669"/>
    <property type="project" value="TreeGrafter"/>
</dbReference>
<evidence type="ECO:0000313" key="12">
    <source>
        <dbReference type="EMBL" id="CAB9508924.1"/>
    </source>
</evidence>
<feature type="region of interest" description="Disordered" evidence="9">
    <location>
        <begin position="406"/>
        <end position="428"/>
    </location>
</feature>
<dbReference type="SUPFAM" id="SSF48113">
    <property type="entry name" value="Heme-dependent peroxidases"/>
    <property type="match status" value="2"/>
</dbReference>
<reference evidence="12" key="1">
    <citation type="submission" date="2020-06" db="EMBL/GenBank/DDBJ databases">
        <authorList>
            <consortium name="Plant Systems Biology data submission"/>
        </authorList>
    </citation>
    <scope>NUCLEOTIDE SEQUENCE</scope>
    <source>
        <strain evidence="12">D6</strain>
    </source>
</reference>
<keyword evidence="13" id="KW-1185">Reference proteome</keyword>
<dbReference type="PROSITE" id="PS50873">
    <property type="entry name" value="PEROXIDASE_4"/>
    <property type="match status" value="1"/>
</dbReference>
<dbReference type="Proteomes" id="UP001153069">
    <property type="component" value="Unassembled WGS sequence"/>
</dbReference>
<evidence type="ECO:0000256" key="1">
    <source>
        <dbReference type="ARBA" id="ARBA00001970"/>
    </source>
</evidence>
<evidence type="ECO:0000256" key="3">
    <source>
        <dbReference type="ARBA" id="ARBA00022617"/>
    </source>
</evidence>
<dbReference type="Gene3D" id="1.10.420.10">
    <property type="entry name" value="Peroxidase, domain 2"/>
    <property type="match status" value="1"/>
</dbReference>
<feature type="compositionally biased region" description="Basic and acidic residues" evidence="9">
    <location>
        <begin position="199"/>
        <end position="212"/>
    </location>
</feature>
<keyword evidence="5" id="KW-0560">Oxidoreductase</keyword>
<dbReference type="AlphaFoldDB" id="A0A9N8DZK9"/>
<keyword evidence="10" id="KW-0472">Membrane</keyword>
<dbReference type="PRINTS" id="PR00460">
    <property type="entry name" value="BPEROXIDASE"/>
</dbReference>
<feature type="compositionally biased region" description="Basic and acidic residues" evidence="9">
    <location>
        <begin position="1"/>
        <end position="18"/>
    </location>
</feature>
<feature type="region of interest" description="Disordered" evidence="9">
    <location>
        <begin position="68"/>
        <end position="360"/>
    </location>
</feature>